<dbReference type="GeneID" id="54352293"/>
<keyword evidence="2" id="KW-1185">Reference proteome</keyword>
<name>A0A6A5RR13_9PLEO</name>
<gene>
    <name evidence="1" type="ORF">M421DRAFT_4318</name>
</gene>
<evidence type="ECO:0000313" key="1">
    <source>
        <dbReference type="EMBL" id="KAF1929893.1"/>
    </source>
</evidence>
<dbReference type="Proteomes" id="UP000800082">
    <property type="component" value="Unassembled WGS sequence"/>
</dbReference>
<accession>A0A6A5RR13</accession>
<sequence length="94" mass="10563">MAPIYSDYTKKSQTRCRSHDKGESSSWLQQLVLAAFKSKIEIDIAESVLTLITDSAYQTGGGFDLVPEGIRTLSSKFASLTEIDRRGFWAERKE</sequence>
<evidence type="ECO:0000313" key="2">
    <source>
        <dbReference type="Proteomes" id="UP000800082"/>
    </source>
</evidence>
<proteinExistence type="predicted"/>
<protein>
    <submittedName>
        <fullName evidence="1">Uncharacterized protein</fullName>
    </submittedName>
</protein>
<dbReference type="AlphaFoldDB" id="A0A6A5RR13"/>
<reference evidence="1" key="1">
    <citation type="journal article" date="2020" name="Stud. Mycol.">
        <title>101 Dothideomycetes genomes: a test case for predicting lifestyles and emergence of pathogens.</title>
        <authorList>
            <person name="Haridas S."/>
            <person name="Albert R."/>
            <person name="Binder M."/>
            <person name="Bloem J."/>
            <person name="Labutti K."/>
            <person name="Salamov A."/>
            <person name="Andreopoulos B."/>
            <person name="Baker S."/>
            <person name="Barry K."/>
            <person name="Bills G."/>
            <person name="Bluhm B."/>
            <person name="Cannon C."/>
            <person name="Castanera R."/>
            <person name="Culley D."/>
            <person name="Daum C."/>
            <person name="Ezra D."/>
            <person name="Gonzalez J."/>
            <person name="Henrissat B."/>
            <person name="Kuo A."/>
            <person name="Liang C."/>
            <person name="Lipzen A."/>
            <person name="Lutzoni F."/>
            <person name="Magnuson J."/>
            <person name="Mondo S."/>
            <person name="Nolan M."/>
            <person name="Ohm R."/>
            <person name="Pangilinan J."/>
            <person name="Park H.-J."/>
            <person name="Ramirez L."/>
            <person name="Alfaro M."/>
            <person name="Sun H."/>
            <person name="Tritt A."/>
            <person name="Yoshinaga Y."/>
            <person name="Zwiers L.-H."/>
            <person name="Turgeon B."/>
            <person name="Goodwin S."/>
            <person name="Spatafora J."/>
            <person name="Crous P."/>
            <person name="Grigoriev I."/>
        </authorList>
    </citation>
    <scope>NUCLEOTIDE SEQUENCE</scope>
    <source>
        <strain evidence="1">CBS 183.55</strain>
    </source>
</reference>
<dbReference type="RefSeq" id="XP_033450141.1">
    <property type="nucleotide sequence ID" value="XM_033594625.1"/>
</dbReference>
<dbReference type="EMBL" id="ML978965">
    <property type="protein sequence ID" value="KAF1929893.1"/>
    <property type="molecule type" value="Genomic_DNA"/>
</dbReference>
<organism evidence="1 2">
    <name type="scientific">Didymella exigua CBS 183.55</name>
    <dbReference type="NCBI Taxonomy" id="1150837"/>
    <lineage>
        <taxon>Eukaryota</taxon>
        <taxon>Fungi</taxon>
        <taxon>Dikarya</taxon>
        <taxon>Ascomycota</taxon>
        <taxon>Pezizomycotina</taxon>
        <taxon>Dothideomycetes</taxon>
        <taxon>Pleosporomycetidae</taxon>
        <taxon>Pleosporales</taxon>
        <taxon>Pleosporineae</taxon>
        <taxon>Didymellaceae</taxon>
        <taxon>Didymella</taxon>
    </lineage>
</organism>